<reference evidence="1" key="1">
    <citation type="submission" date="2020-08" db="EMBL/GenBank/DDBJ databases">
        <title>Multicomponent nature underlies the extraordinary mechanical properties of spider dragline silk.</title>
        <authorList>
            <person name="Kono N."/>
            <person name="Nakamura H."/>
            <person name="Mori M."/>
            <person name="Yoshida Y."/>
            <person name="Ohtoshi R."/>
            <person name="Malay A.D."/>
            <person name="Moran D.A.P."/>
            <person name="Tomita M."/>
            <person name="Numata K."/>
            <person name="Arakawa K."/>
        </authorList>
    </citation>
    <scope>NUCLEOTIDE SEQUENCE</scope>
</reference>
<dbReference type="AlphaFoldDB" id="A0A8X6YIE6"/>
<evidence type="ECO:0000313" key="1">
    <source>
        <dbReference type="EMBL" id="GFY71147.1"/>
    </source>
</evidence>
<sequence length="76" mass="8488">MVPQIEWGACALIKKRDGDVRFGGLGKSMDWVGVRGSSVREDWSAPGEVSSEDPAWRLHKFLELLILGNFSSREIL</sequence>
<protein>
    <submittedName>
        <fullName evidence="1">Uncharacterized protein</fullName>
    </submittedName>
</protein>
<dbReference type="Proteomes" id="UP000886998">
    <property type="component" value="Unassembled WGS sequence"/>
</dbReference>
<dbReference type="EMBL" id="BMAV01018638">
    <property type="protein sequence ID" value="GFY71147.1"/>
    <property type="molecule type" value="Genomic_DNA"/>
</dbReference>
<gene>
    <name evidence="1" type="ORF">TNIN_9001</name>
</gene>
<proteinExistence type="predicted"/>
<evidence type="ECO:0000313" key="2">
    <source>
        <dbReference type="Proteomes" id="UP000886998"/>
    </source>
</evidence>
<comment type="caution">
    <text evidence="1">The sequence shown here is derived from an EMBL/GenBank/DDBJ whole genome shotgun (WGS) entry which is preliminary data.</text>
</comment>
<name>A0A8X6YIE6_9ARAC</name>
<keyword evidence="2" id="KW-1185">Reference proteome</keyword>
<accession>A0A8X6YIE6</accession>
<organism evidence="1 2">
    <name type="scientific">Trichonephila inaurata madagascariensis</name>
    <dbReference type="NCBI Taxonomy" id="2747483"/>
    <lineage>
        <taxon>Eukaryota</taxon>
        <taxon>Metazoa</taxon>
        <taxon>Ecdysozoa</taxon>
        <taxon>Arthropoda</taxon>
        <taxon>Chelicerata</taxon>
        <taxon>Arachnida</taxon>
        <taxon>Araneae</taxon>
        <taxon>Araneomorphae</taxon>
        <taxon>Entelegynae</taxon>
        <taxon>Araneoidea</taxon>
        <taxon>Nephilidae</taxon>
        <taxon>Trichonephila</taxon>
        <taxon>Trichonephila inaurata</taxon>
    </lineage>
</organism>